<gene>
    <name evidence="3" type="ORF">CkaCkLH20_02148</name>
</gene>
<dbReference type="CDD" id="cd02440">
    <property type="entry name" value="AdoMet_MTases"/>
    <property type="match status" value="1"/>
</dbReference>
<dbReference type="Gene3D" id="3.40.50.150">
    <property type="entry name" value="Vaccinia Virus protein VP39"/>
    <property type="match status" value="1"/>
</dbReference>
<name>A0A9P6ICY8_9PEZI</name>
<dbReference type="SUPFAM" id="SSF53335">
    <property type="entry name" value="S-adenosyl-L-methionine-dependent methyltransferases"/>
    <property type="match status" value="1"/>
</dbReference>
<evidence type="ECO:0000256" key="1">
    <source>
        <dbReference type="ARBA" id="ARBA00038158"/>
    </source>
</evidence>
<dbReference type="PANTHER" id="PTHR43591">
    <property type="entry name" value="METHYLTRANSFERASE"/>
    <property type="match status" value="1"/>
</dbReference>
<proteinExistence type="inferred from homology"/>
<dbReference type="AlphaFoldDB" id="A0A9P6ICY8"/>
<dbReference type="GO" id="GO:0008168">
    <property type="term" value="F:methyltransferase activity"/>
    <property type="evidence" value="ECO:0007669"/>
    <property type="project" value="TreeGrafter"/>
</dbReference>
<comment type="similarity">
    <text evidence="1">Belongs to the methyltransferase superfamily. LaeA methyltransferase family.</text>
</comment>
<evidence type="ECO:0008006" key="5">
    <source>
        <dbReference type="Google" id="ProtNLM"/>
    </source>
</evidence>
<protein>
    <recommendedName>
        <fullName evidence="5">Secondary metabolism regulator LAE1</fullName>
    </recommendedName>
</protein>
<reference evidence="3" key="2">
    <citation type="submission" date="2020-11" db="EMBL/GenBank/DDBJ databases">
        <title>Whole genome sequencing of Colletotrichum sp.</title>
        <authorList>
            <person name="Li H."/>
        </authorList>
    </citation>
    <scope>NUCLEOTIDE SEQUENCE</scope>
    <source>
        <strain evidence="3">CkLH20</strain>
    </source>
</reference>
<evidence type="ECO:0000313" key="4">
    <source>
        <dbReference type="Proteomes" id="UP000781932"/>
    </source>
</evidence>
<feature type="region of interest" description="Disordered" evidence="2">
    <location>
        <begin position="1"/>
        <end position="84"/>
    </location>
</feature>
<accession>A0A9P6ICY8</accession>
<comment type="caution">
    <text evidence="3">The sequence shown here is derived from an EMBL/GenBank/DDBJ whole genome shotgun (WGS) entry which is preliminary data.</text>
</comment>
<dbReference type="GeneID" id="62157941"/>
<feature type="compositionally biased region" description="Low complexity" evidence="2">
    <location>
        <begin position="13"/>
        <end position="30"/>
    </location>
</feature>
<feature type="compositionally biased region" description="Low complexity" evidence="2">
    <location>
        <begin position="66"/>
        <end position="75"/>
    </location>
</feature>
<dbReference type="RefSeq" id="XP_038749655.1">
    <property type="nucleotide sequence ID" value="XM_038884867.1"/>
</dbReference>
<evidence type="ECO:0000256" key="2">
    <source>
        <dbReference type="SAM" id="MobiDB-lite"/>
    </source>
</evidence>
<reference evidence="3" key="1">
    <citation type="submission" date="2020-03" db="EMBL/GenBank/DDBJ databases">
        <authorList>
            <person name="He L."/>
        </authorList>
    </citation>
    <scope>NUCLEOTIDE SEQUENCE</scope>
    <source>
        <strain evidence="3">CkLH20</strain>
    </source>
</reference>
<dbReference type="Pfam" id="PF13489">
    <property type="entry name" value="Methyltransf_23"/>
    <property type="match status" value="1"/>
</dbReference>
<sequence>MSEAKAEHNAPDAPSASASAAATTVPTVPALAEHGAVGSISETELLPDEPGTGAENDSLKGESIASSSTSVHTSVRQYREENGRTYHSYKEGKYIMPNDERENERLDVQHNMFILAFDGRLGTSPPNDPKSKVGRVLDVGTGTGVWAMDFGEDHPEAEVIGIDLSPIQPNFTHSNVKFEVDDIEEEWNYSQPFDYIHSRMMTLSIKSWKEYIKKCYDNLNPGGYLELNEIDLQPRSDDGTLQEDCSLLKFARLWGEAAAMFGRPFLSDLSVLREVMTEVGFEGVSAQKFKWPSNPWARDKKHKELGHWNLDNSVANLEGFMMAPFTRAHHWTEEEVIVFAMQLVDLRKKALCCLT</sequence>
<dbReference type="EMBL" id="JAATWM020000005">
    <property type="protein sequence ID" value="KAF9880194.1"/>
    <property type="molecule type" value="Genomic_DNA"/>
</dbReference>
<dbReference type="InterPro" id="IPR029063">
    <property type="entry name" value="SAM-dependent_MTases_sf"/>
</dbReference>
<feature type="compositionally biased region" description="Basic and acidic residues" evidence="2">
    <location>
        <begin position="1"/>
        <end position="10"/>
    </location>
</feature>
<dbReference type="OrthoDB" id="2013972at2759"/>
<evidence type="ECO:0000313" key="3">
    <source>
        <dbReference type="EMBL" id="KAF9880194.1"/>
    </source>
</evidence>
<keyword evidence="4" id="KW-1185">Reference proteome</keyword>
<dbReference type="PANTHER" id="PTHR43591:SF31">
    <property type="entry name" value="LAEA-LIKE, PUTATIVE (AFU_ORTHOLOGUE AFUA_8G01930)-RELATED"/>
    <property type="match status" value="1"/>
</dbReference>
<organism evidence="3 4">
    <name type="scientific">Colletotrichum karsti</name>
    <dbReference type="NCBI Taxonomy" id="1095194"/>
    <lineage>
        <taxon>Eukaryota</taxon>
        <taxon>Fungi</taxon>
        <taxon>Dikarya</taxon>
        <taxon>Ascomycota</taxon>
        <taxon>Pezizomycotina</taxon>
        <taxon>Sordariomycetes</taxon>
        <taxon>Hypocreomycetidae</taxon>
        <taxon>Glomerellales</taxon>
        <taxon>Glomerellaceae</taxon>
        <taxon>Colletotrichum</taxon>
        <taxon>Colletotrichum boninense species complex</taxon>
    </lineage>
</organism>
<dbReference type="Proteomes" id="UP000781932">
    <property type="component" value="Unassembled WGS sequence"/>
</dbReference>